<evidence type="ECO:0000256" key="3">
    <source>
        <dbReference type="ARBA" id="ARBA00022729"/>
    </source>
</evidence>
<dbReference type="InterPro" id="IPR002105">
    <property type="entry name" value="Dockerin_1_rpt"/>
</dbReference>
<evidence type="ECO:0000256" key="5">
    <source>
        <dbReference type="ARBA" id="ARBA00023001"/>
    </source>
</evidence>
<keyword evidence="8" id="KW-0624">Polysaccharide degradation</keyword>
<dbReference type="InterPro" id="IPR016134">
    <property type="entry name" value="Dockerin_dom"/>
</dbReference>
<keyword evidence="6" id="KW-0119">Carbohydrate metabolism</keyword>
<dbReference type="PROSITE" id="PS51766">
    <property type="entry name" value="DOCKERIN"/>
    <property type="match status" value="1"/>
</dbReference>
<dbReference type="GO" id="GO:0001681">
    <property type="term" value="F:sialate O-acetylesterase activity"/>
    <property type="evidence" value="ECO:0007669"/>
    <property type="project" value="InterPro"/>
</dbReference>
<keyword evidence="4" id="KW-0378">Hydrolase</keyword>
<feature type="domain" description="Dockerin" evidence="9">
    <location>
        <begin position="486"/>
        <end position="552"/>
    </location>
</feature>
<dbReference type="AlphaFoldDB" id="A0A318XLI9"/>
<keyword evidence="5" id="KW-0136">Cellulose degradation</keyword>
<dbReference type="PANTHER" id="PTHR22901">
    <property type="entry name" value="SIALATE O-ACETYLESTERASE"/>
    <property type="match status" value="1"/>
</dbReference>
<evidence type="ECO:0000313" key="11">
    <source>
        <dbReference type="Proteomes" id="UP000248132"/>
    </source>
</evidence>
<dbReference type="PANTHER" id="PTHR22901:SF0">
    <property type="entry name" value="SIALATE O-ACETYLESTERASE"/>
    <property type="match status" value="1"/>
</dbReference>
<dbReference type="OrthoDB" id="9795554at2"/>
<dbReference type="Gene3D" id="3.40.50.1110">
    <property type="entry name" value="SGNH hydrolase"/>
    <property type="match status" value="1"/>
</dbReference>
<dbReference type="Pfam" id="PF03629">
    <property type="entry name" value="SASA"/>
    <property type="match status" value="1"/>
</dbReference>
<name>A0A318XLI9_9FIRM</name>
<comment type="catalytic activity">
    <reaction evidence="1">
        <text>Endohydrolysis of (1-&gt;4)-beta-D-glucosidic linkages in cellulose, lichenin and cereal beta-D-glucans.</text>
        <dbReference type="EC" id="3.2.1.4"/>
    </reaction>
</comment>
<keyword evidence="11" id="KW-1185">Reference proteome</keyword>
<dbReference type="InterPro" id="IPR039329">
    <property type="entry name" value="SIAE"/>
</dbReference>
<evidence type="ECO:0000256" key="8">
    <source>
        <dbReference type="ARBA" id="ARBA00023326"/>
    </source>
</evidence>
<dbReference type="SUPFAM" id="SSF63446">
    <property type="entry name" value="Type I dockerin domain"/>
    <property type="match status" value="1"/>
</dbReference>
<evidence type="ECO:0000256" key="6">
    <source>
        <dbReference type="ARBA" id="ARBA00023277"/>
    </source>
</evidence>
<dbReference type="CDD" id="cd14256">
    <property type="entry name" value="Dockerin_I"/>
    <property type="match status" value="1"/>
</dbReference>
<dbReference type="GO" id="GO:0008810">
    <property type="term" value="F:cellulase activity"/>
    <property type="evidence" value="ECO:0007669"/>
    <property type="project" value="UniProtKB-EC"/>
</dbReference>
<gene>
    <name evidence="10" type="ORF">LY28_02662</name>
</gene>
<dbReference type="RefSeq" id="WP_110462672.1">
    <property type="nucleotide sequence ID" value="NZ_QKMR01000016.1"/>
</dbReference>
<evidence type="ECO:0000313" key="10">
    <source>
        <dbReference type="EMBL" id="PYG86842.1"/>
    </source>
</evidence>
<dbReference type="InterPro" id="IPR036514">
    <property type="entry name" value="SGNH_hydro_sf"/>
</dbReference>
<dbReference type="Proteomes" id="UP000248132">
    <property type="component" value="Unassembled WGS sequence"/>
</dbReference>
<dbReference type="InterPro" id="IPR005181">
    <property type="entry name" value="SASA"/>
</dbReference>
<dbReference type="GO" id="GO:0030245">
    <property type="term" value="P:cellulose catabolic process"/>
    <property type="evidence" value="ECO:0007669"/>
    <property type="project" value="UniProtKB-KW"/>
</dbReference>
<reference evidence="10 11" key="1">
    <citation type="submission" date="2018-06" db="EMBL/GenBank/DDBJ databases">
        <title>Genomic Encyclopedia of Type Strains, Phase I: the one thousand microbial genomes (KMG-I) project.</title>
        <authorList>
            <person name="Kyrpides N."/>
        </authorList>
    </citation>
    <scope>NUCLEOTIDE SEQUENCE [LARGE SCALE GENOMIC DNA]</scope>
    <source>
        <strain evidence="10 11">DSM 19573</strain>
    </source>
</reference>
<evidence type="ECO:0000256" key="4">
    <source>
        <dbReference type="ARBA" id="ARBA00022801"/>
    </source>
</evidence>
<dbReference type="EC" id="3.2.1.4" evidence="2"/>
<dbReference type="PROSITE" id="PS00018">
    <property type="entry name" value="EF_HAND_1"/>
    <property type="match status" value="1"/>
</dbReference>
<keyword evidence="3" id="KW-0732">Signal</keyword>
<evidence type="ECO:0000259" key="9">
    <source>
        <dbReference type="PROSITE" id="PS51766"/>
    </source>
</evidence>
<dbReference type="InterPro" id="IPR036439">
    <property type="entry name" value="Dockerin_dom_sf"/>
</dbReference>
<evidence type="ECO:0000256" key="2">
    <source>
        <dbReference type="ARBA" id="ARBA00012601"/>
    </source>
</evidence>
<comment type="caution">
    <text evidence="10">The sequence shown here is derived from an EMBL/GenBank/DDBJ whole genome shotgun (WGS) entry which is preliminary data.</text>
</comment>
<keyword evidence="7" id="KW-0326">Glycosidase</keyword>
<sequence>MKSFKIKFFSFLISAAILFGIMPVYQVKADSSAKPFLHPLFCSHMVLQRDVENVIWGWTSPGEKVSVEIDGTVSTGTANSDGRWMASIKPFSKGGPYKIRVSGASTVTIEDVYFGEVWLCSGQSNMAMQLPFVLNGDMEAANSANTNIRFFTTPYSSTATPSDTFGYVSSWYICGPNTVGNLSGAAYFFAKQLTKELDVPIGIINSSVGGSFIESWISNDAFAGFLKEANDSSYNPTSPNGFYNGMIAPLTPLKIKGVMWYQGESNTQFNYLYEKQLRTLITDWRTAFGQSQAPFVVIRLPGYQKLQTSPVEDAPWNIIREGQLSIAQGDKNVGLVTTIDIGEEDIHPLNKQDLGYRAALCALGKFYGRDITYSGPIYNGMVKEGGTIKINFKNTGSGLMAGSKSGLEPVKEVTQLKGFAIAGSDGNFVWGNAAIEGNSIIVSSPSVAQPVTVRYAWANNPIGNLYNKEGLPASPFRTDGALETVPSAVKGDINNDLNIDALDFSLIRMHLLGVRELSGDAFDAADVDSSGTVDALDYAILKKYLLGIIKEF</sequence>
<dbReference type="SUPFAM" id="SSF52266">
    <property type="entry name" value="SGNH hydrolase"/>
    <property type="match status" value="1"/>
</dbReference>
<dbReference type="InterPro" id="IPR018247">
    <property type="entry name" value="EF_Hand_1_Ca_BS"/>
</dbReference>
<dbReference type="Gene3D" id="1.10.1330.10">
    <property type="entry name" value="Dockerin domain"/>
    <property type="match status" value="1"/>
</dbReference>
<organism evidence="10 11">
    <name type="scientific">Ruminiclostridium sufflavum DSM 19573</name>
    <dbReference type="NCBI Taxonomy" id="1121337"/>
    <lineage>
        <taxon>Bacteria</taxon>
        <taxon>Bacillati</taxon>
        <taxon>Bacillota</taxon>
        <taxon>Clostridia</taxon>
        <taxon>Eubacteriales</taxon>
        <taxon>Oscillospiraceae</taxon>
        <taxon>Ruminiclostridium</taxon>
    </lineage>
</organism>
<evidence type="ECO:0000256" key="1">
    <source>
        <dbReference type="ARBA" id="ARBA00000966"/>
    </source>
</evidence>
<proteinExistence type="predicted"/>
<dbReference type="PROSITE" id="PS00448">
    <property type="entry name" value="CLOS_CELLULOSOME_RPT"/>
    <property type="match status" value="1"/>
</dbReference>
<dbReference type="Pfam" id="PF00404">
    <property type="entry name" value="Dockerin_1"/>
    <property type="match status" value="1"/>
</dbReference>
<protein>
    <recommendedName>
        <fullName evidence="2">cellulase</fullName>
        <ecNumber evidence="2">3.2.1.4</ecNumber>
    </recommendedName>
</protein>
<dbReference type="EMBL" id="QKMR01000016">
    <property type="protein sequence ID" value="PYG86842.1"/>
    <property type="molecule type" value="Genomic_DNA"/>
</dbReference>
<accession>A0A318XLI9</accession>
<evidence type="ECO:0000256" key="7">
    <source>
        <dbReference type="ARBA" id="ARBA00023295"/>
    </source>
</evidence>